<dbReference type="EMBL" id="CP158375">
    <property type="protein sequence ID" value="XDO97307.1"/>
    <property type="molecule type" value="Genomic_DNA"/>
</dbReference>
<sequence length="93" mass="10124">MTDAPHDPDLQAMADDELSRACTLSWRELSRVTPWGDTFEGVAPGGRYVEVERNYIWAQESGGDILVEIVVSGGASRYAQGARASRIIKKGNA</sequence>
<proteinExistence type="predicted"/>
<organism evidence="1">
    <name type="scientific">Caulobacter sp. 73W</name>
    <dbReference type="NCBI Taxonomy" id="3161137"/>
    <lineage>
        <taxon>Bacteria</taxon>
        <taxon>Pseudomonadati</taxon>
        <taxon>Pseudomonadota</taxon>
        <taxon>Alphaproteobacteria</taxon>
        <taxon>Caulobacterales</taxon>
        <taxon>Caulobacteraceae</taxon>
        <taxon>Caulobacter</taxon>
    </lineage>
</organism>
<evidence type="ECO:0000313" key="1">
    <source>
        <dbReference type="EMBL" id="XDO97307.1"/>
    </source>
</evidence>
<dbReference type="RefSeq" id="WP_369060439.1">
    <property type="nucleotide sequence ID" value="NZ_CP158375.1"/>
</dbReference>
<reference evidence="1" key="1">
    <citation type="submission" date="2024-06" db="EMBL/GenBank/DDBJ databases">
        <title>Caulobacter inopinatus, sp. nov.</title>
        <authorList>
            <person name="Donachie S.P."/>
        </authorList>
    </citation>
    <scope>NUCLEOTIDE SEQUENCE</scope>
    <source>
        <strain evidence="1">73W</strain>
    </source>
</reference>
<gene>
    <name evidence="1" type="ORF">ABOZ73_02495</name>
</gene>
<accession>A0AB39KTM8</accession>
<dbReference type="AlphaFoldDB" id="A0AB39KTM8"/>
<name>A0AB39KTM8_9CAUL</name>
<protein>
    <submittedName>
        <fullName evidence="1">Uncharacterized protein</fullName>
    </submittedName>
</protein>